<evidence type="ECO:0000313" key="2">
    <source>
        <dbReference type="EMBL" id="STY99812.1"/>
    </source>
</evidence>
<feature type="transmembrane region" description="Helical" evidence="1">
    <location>
        <begin position="128"/>
        <end position="150"/>
    </location>
</feature>
<evidence type="ECO:0000256" key="1">
    <source>
        <dbReference type="SAM" id="Phobius"/>
    </source>
</evidence>
<name>A0A378QGZ1_MORLA</name>
<organism evidence="2 3">
    <name type="scientific">Moraxella lacunata</name>
    <dbReference type="NCBI Taxonomy" id="477"/>
    <lineage>
        <taxon>Bacteria</taxon>
        <taxon>Pseudomonadati</taxon>
        <taxon>Pseudomonadota</taxon>
        <taxon>Gammaproteobacteria</taxon>
        <taxon>Moraxellales</taxon>
        <taxon>Moraxellaceae</taxon>
        <taxon>Moraxella</taxon>
    </lineage>
</organism>
<proteinExistence type="predicted"/>
<reference evidence="2 3" key="1">
    <citation type="submission" date="2018-06" db="EMBL/GenBank/DDBJ databases">
        <authorList>
            <consortium name="Pathogen Informatics"/>
            <person name="Doyle S."/>
        </authorList>
    </citation>
    <scope>NUCLEOTIDE SEQUENCE [LARGE SCALE GENOMIC DNA]</scope>
    <source>
        <strain evidence="2 3">NCTC7911</strain>
    </source>
</reference>
<dbReference type="AlphaFoldDB" id="A0A378QGZ1"/>
<accession>A0A378QGZ1</accession>
<keyword evidence="1" id="KW-1133">Transmembrane helix</keyword>
<keyword evidence="1" id="KW-0812">Transmembrane</keyword>
<keyword evidence="3" id="KW-1185">Reference proteome</keyword>
<feature type="transmembrane region" description="Helical" evidence="1">
    <location>
        <begin position="103"/>
        <end position="122"/>
    </location>
</feature>
<dbReference type="EMBL" id="UGQC01000001">
    <property type="protein sequence ID" value="STY99812.1"/>
    <property type="molecule type" value="Genomic_DNA"/>
</dbReference>
<gene>
    <name evidence="2" type="ORF">NCTC7911_01191</name>
</gene>
<evidence type="ECO:0000313" key="3">
    <source>
        <dbReference type="Proteomes" id="UP000254107"/>
    </source>
</evidence>
<dbReference type="Proteomes" id="UP000254107">
    <property type="component" value="Unassembled WGS sequence"/>
</dbReference>
<protein>
    <submittedName>
        <fullName evidence="2">Phage-related protein, tail component</fullName>
    </submittedName>
</protein>
<sequence length="203" mass="21061">MSGFLLGLIMKTIELHGILAKKFGRYFKLDVKSAKEATHALACQIPAFKKFMADSEQLGLRFAVFLGKKRTQKTNIGEHELGDTTTANHIHIVPRVIGAGGKAMGWLQVVAGIALIATGFGAGIGAGVISWGMVGAGAGLLLGGVTSLLMPTPKLGEINEDGNRPNNGFGGAVTTVAQGNPVPILYGERDVGGFIASAGIYAE</sequence>
<keyword evidence="1" id="KW-0472">Membrane</keyword>